<dbReference type="InterPro" id="IPR003382">
    <property type="entry name" value="Flavoprotein"/>
</dbReference>
<dbReference type="SUPFAM" id="SSF102645">
    <property type="entry name" value="CoaB-like"/>
    <property type="match status" value="1"/>
</dbReference>
<keyword evidence="3 4" id="KW-0436">Ligase</keyword>
<dbReference type="NCBIfam" id="TIGR00521">
    <property type="entry name" value="coaBC_dfp"/>
    <property type="match status" value="1"/>
</dbReference>
<comment type="caution">
    <text evidence="3">Lacks conserved residue(s) required for the propagation of feature annotation.</text>
</comment>
<keyword evidence="3 4" id="KW-0288">FMN</keyword>
<dbReference type="EC" id="4.1.1.36" evidence="3"/>
<dbReference type="PANTHER" id="PTHR14359">
    <property type="entry name" value="HOMO-OLIGOMERIC FLAVIN CONTAINING CYS DECARBOXYLASE FAMILY"/>
    <property type="match status" value="1"/>
</dbReference>
<comment type="function">
    <text evidence="3">Catalyzes two sequential steps in the biosynthesis of coenzyme A. In the first step cysteine is conjugated to 4'-phosphopantothenate to form 4-phosphopantothenoylcysteine. In the second step the latter compound is decarboxylated to form 4'-phosphopantotheine.</text>
</comment>
<proteinExistence type="inferred from homology"/>
<organism evidence="7 8">
    <name type="scientific">Fibrobacter succinogenes (strain ATCC 19169 / S85)</name>
    <dbReference type="NCBI Taxonomy" id="59374"/>
    <lineage>
        <taxon>Bacteria</taxon>
        <taxon>Pseudomonadati</taxon>
        <taxon>Fibrobacterota</taxon>
        <taxon>Fibrobacteria</taxon>
        <taxon>Fibrobacterales</taxon>
        <taxon>Fibrobacteraceae</taxon>
        <taxon>Fibrobacter</taxon>
    </lineage>
</organism>
<evidence type="ECO:0000259" key="6">
    <source>
        <dbReference type="Pfam" id="PF04127"/>
    </source>
</evidence>
<comment type="catalytic activity">
    <reaction evidence="3 4">
        <text>N-[(R)-4-phosphopantothenoyl]-L-cysteine + H(+) = (R)-4'-phosphopantetheine + CO2</text>
        <dbReference type="Rhea" id="RHEA:16793"/>
        <dbReference type="ChEBI" id="CHEBI:15378"/>
        <dbReference type="ChEBI" id="CHEBI:16526"/>
        <dbReference type="ChEBI" id="CHEBI:59458"/>
        <dbReference type="ChEBI" id="CHEBI:61723"/>
        <dbReference type="EC" id="4.1.1.36"/>
    </reaction>
</comment>
<evidence type="ECO:0000256" key="3">
    <source>
        <dbReference type="HAMAP-Rule" id="MF_02225"/>
    </source>
</evidence>
<dbReference type="Gene3D" id="3.40.50.1950">
    <property type="entry name" value="Flavin prenyltransferase-like"/>
    <property type="match status" value="1"/>
</dbReference>
<feature type="binding site" evidence="3">
    <location>
        <position position="363"/>
    </location>
    <ligand>
        <name>CTP</name>
        <dbReference type="ChEBI" id="CHEBI:37563"/>
    </ligand>
</feature>
<dbReference type="Proteomes" id="UP000001497">
    <property type="component" value="Chromosome"/>
</dbReference>
<feature type="binding site" evidence="3">
    <location>
        <position position="304"/>
    </location>
    <ligand>
        <name>CTP</name>
        <dbReference type="ChEBI" id="CHEBI:37563"/>
    </ligand>
</feature>
<feature type="region of interest" description="Phosphopantothenoylcysteine decarboxylase" evidence="3">
    <location>
        <begin position="1"/>
        <end position="215"/>
    </location>
</feature>
<comment type="catalytic activity">
    <reaction evidence="3 4">
        <text>(R)-4'-phosphopantothenate + L-cysteine + CTP = N-[(R)-4-phosphopantothenoyl]-L-cysteine + CMP + diphosphate + H(+)</text>
        <dbReference type="Rhea" id="RHEA:19397"/>
        <dbReference type="ChEBI" id="CHEBI:10986"/>
        <dbReference type="ChEBI" id="CHEBI:15378"/>
        <dbReference type="ChEBI" id="CHEBI:33019"/>
        <dbReference type="ChEBI" id="CHEBI:35235"/>
        <dbReference type="ChEBI" id="CHEBI:37563"/>
        <dbReference type="ChEBI" id="CHEBI:59458"/>
        <dbReference type="ChEBI" id="CHEBI:60377"/>
        <dbReference type="EC" id="6.3.2.5"/>
    </reaction>
</comment>
<comment type="similarity">
    <text evidence="3 4">In the C-terminal section; belongs to the PPC synthetase family.</text>
</comment>
<evidence type="ECO:0000313" key="7">
    <source>
        <dbReference type="EMBL" id="ACX74357.1"/>
    </source>
</evidence>
<dbReference type="Gene3D" id="3.40.50.10300">
    <property type="entry name" value="CoaB-like"/>
    <property type="match status" value="1"/>
</dbReference>
<keyword evidence="8" id="KW-1185">Reference proteome</keyword>
<dbReference type="GO" id="GO:0004632">
    <property type="term" value="F:phosphopantothenate--cysteine ligase activity"/>
    <property type="evidence" value="ECO:0007669"/>
    <property type="project" value="UniProtKB-EC"/>
</dbReference>
<dbReference type="InterPro" id="IPR035929">
    <property type="entry name" value="CoaB-like_sf"/>
</dbReference>
<keyword evidence="2 3" id="KW-0456">Lyase</keyword>
<dbReference type="InterPro" id="IPR005252">
    <property type="entry name" value="CoaBC"/>
</dbReference>
<dbReference type="EMBL" id="CP001792">
    <property type="protein sequence ID" value="ACX74357.1"/>
    <property type="molecule type" value="Genomic_DNA"/>
</dbReference>
<name>A0ABN3YVI1_FIBSS</name>
<comment type="pathway">
    <text evidence="3 4">Cofactor biosynthesis; coenzyme A biosynthesis; CoA from (R)-pantothenate: step 2/5.</text>
</comment>
<feature type="active site" description="Proton donor" evidence="3">
    <location>
        <position position="160"/>
    </location>
</feature>
<keyword evidence="1 3" id="KW-0210">Decarboxylase</keyword>
<feature type="binding site" evidence="3">
    <location>
        <position position="349"/>
    </location>
    <ligand>
        <name>CTP</name>
        <dbReference type="ChEBI" id="CHEBI:37563"/>
    </ligand>
</feature>
<dbReference type="HAMAP" id="MF_02225">
    <property type="entry name" value="CoaBC"/>
    <property type="match status" value="1"/>
</dbReference>
<feature type="domain" description="DNA/pantothenate metabolism flavoprotein C-terminal" evidence="6">
    <location>
        <begin position="213"/>
        <end position="425"/>
    </location>
</feature>
<evidence type="ECO:0000256" key="1">
    <source>
        <dbReference type="ARBA" id="ARBA00022793"/>
    </source>
</evidence>
<dbReference type="InterPro" id="IPR007085">
    <property type="entry name" value="DNA/pantothenate-metab_flavo_C"/>
</dbReference>
<comment type="pathway">
    <text evidence="3 4">Cofactor biosynthesis; coenzyme A biosynthesis; CoA from (R)-pantothenate: step 3/5.</text>
</comment>
<evidence type="ECO:0000256" key="2">
    <source>
        <dbReference type="ARBA" id="ARBA00023239"/>
    </source>
</evidence>
<keyword evidence="3" id="KW-0460">Magnesium</keyword>
<sequence length="435" mass="46859">MAMNLAGKKILLGVSGGIAAYKSCELLRLLQKKGAEVRVCMTEAATQFVAPLTFASLSKCPVYLKNGAVEARPFQHIDFPRWADLYLVVPATANVIGKFVYGIADDPVSLCFMSCTGPRFIAPAMNVAMFNSPAVKRNLETLRSFENTFVMDSPAGELACGEVGKGRLLDPAEIVAYLEASSVILSEAPRAKSKDLQTLPAENEVDPTLPGYGKKVLITAGRTEEAIDPVRYISNRSSGKTAVAIAATFLANGFEVSVVAGPMEAEFPGAVHVTKIKSACDMHKAVLEQMKNADVLVHCAAVADYRPKVAATEKIKDSRSQLVLELEPNPNILRDSVAQKRADQVIVGFALETDHFKEHAAEKLKKSGADALLLNAPVAANSGFGFDEVRYTLIRANSRNAQNAAEVEIPEMKMGSKIDLAQEIVDFSLDQLKNA</sequence>
<feature type="domain" description="Flavoprotein" evidence="5">
    <location>
        <begin position="8"/>
        <end position="175"/>
    </location>
</feature>
<reference evidence="7" key="1">
    <citation type="submission" date="2009-10" db="EMBL/GenBank/DDBJ databases">
        <title>Complete sequence of Fibrobacter succinogenes subsp. succinogenes S85.</title>
        <authorList>
            <consortium name="US DOE Joint Genome Institute"/>
            <person name="Lucas S."/>
            <person name="Copeland A."/>
            <person name="Lapidus A."/>
            <person name="Glavina del Rio T."/>
            <person name="Tice H."/>
            <person name="Bruce D."/>
            <person name="Goodwin L."/>
            <person name="Pitluck S."/>
            <person name="Chertkov O."/>
            <person name="Detter J.C."/>
            <person name="Han C."/>
            <person name="Tapia R."/>
            <person name="Larimer F."/>
            <person name="Land M."/>
            <person name="Hauser L."/>
            <person name="Kyrpides N."/>
            <person name="Mikhailova N."/>
            <person name="Weimer P.J."/>
            <person name="Stevenson D.M."/>
            <person name="Boyum J."/>
            <person name="Brumm P.I."/>
            <person name="Mead D."/>
        </authorList>
    </citation>
    <scope>NUCLEOTIDE SEQUENCE [LARGE SCALE GENOMIC DNA]</scope>
    <source>
        <strain evidence="7">S85</strain>
    </source>
</reference>
<accession>A0ABN3YVI1</accession>
<dbReference type="InterPro" id="IPR036551">
    <property type="entry name" value="Flavin_trans-like"/>
</dbReference>
<comment type="cofactor">
    <cofactor evidence="3">
        <name>Mg(2+)</name>
        <dbReference type="ChEBI" id="CHEBI:18420"/>
    </cofactor>
</comment>
<dbReference type="SUPFAM" id="SSF52507">
    <property type="entry name" value="Homo-oligomeric flavin-containing Cys decarboxylases, HFCD"/>
    <property type="match status" value="1"/>
</dbReference>
<feature type="region of interest" description="Phosphopantothenate--cysteine ligase" evidence="3">
    <location>
        <begin position="216"/>
        <end position="435"/>
    </location>
</feature>
<evidence type="ECO:0000256" key="4">
    <source>
        <dbReference type="RuleBase" id="RU364078"/>
    </source>
</evidence>
<dbReference type="Pfam" id="PF04127">
    <property type="entry name" value="DFP"/>
    <property type="match status" value="1"/>
</dbReference>
<evidence type="ECO:0000259" key="5">
    <source>
        <dbReference type="Pfam" id="PF02441"/>
    </source>
</evidence>
<comment type="function">
    <text evidence="4">Catalyzes two steps in the biosynthesis of coenzyme A. In the first step cysteine is conjugated to 4'-phosphopantothenate to form 4-phosphopantothenoylcysteine, in the latter compound is decarboxylated to form 4'-phosphopantotheine.</text>
</comment>
<keyword evidence="3" id="KW-0479">Metal-binding</keyword>
<keyword evidence="3 4" id="KW-0285">Flavoprotein</keyword>
<dbReference type="Pfam" id="PF02441">
    <property type="entry name" value="Flavoprotein"/>
    <property type="match status" value="1"/>
</dbReference>
<comment type="cofactor">
    <cofactor evidence="3">
        <name>FMN</name>
        <dbReference type="ChEBI" id="CHEBI:58210"/>
    </cofactor>
    <text evidence="3">Binds 1 FMN per subunit.</text>
</comment>
<keyword evidence="3" id="KW-0511">Multifunctional enzyme</keyword>
<comment type="similarity">
    <text evidence="3 4">In the N-terminal section; belongs to the HFCD (homo-oligomeric flavin containing Cys decarboxylase) superfamily.</text>
</comment>
<dbReference type="PANTHER" id="PTHR14359:SF6">
    <property type="entry name" value="PHOSPHOPANTOTHENOYLCYSTEINE DECARBOXYLASE"/>
    <property type="match status" value="1"/>
</dbReference>
<feature type="binding site" evidence="3">
    <location>
        <position position="314"/>
    </location>
    <ligand>
        <name>CTP</name>
        <dbReference type="ChEBI" id="CHEBI:37563"/>
    </ligand>
</feature>
<protein>
    <recommendedName>
        <fullName evidence="3">Coenzyme A biosynthesis bifunctional protein CoaBC</fullName>
    </recommendedName>
    <alternativeName>
        <fullName evidence="3">DNA/pantothenate metabolism flavoprotein</fullName>
    </alternativeName>
    <alternativeName>
        <fullName evidence="3">Phosphopantothenoylcysteine synthetase/decarboxylase</fullName>
        <shortName evidence="3">PPCS-PPCDC</shortName>
    </alternativeName>
    <domain>
        <recommendedName>
            <fullName evidence="3">Phosphopantothenoylcysteine decarboxylase</fullName>
            <shortName evidence="3">PPC decarboxylase</shortName>
            <shortName evidence="3">PPC-DC</shortName>
            <ecNumber evidence="3">4.1.1.36</ecNumber>
        </recommendedName>
        <alternativeName>
            <fullName evidence="3">CoaC</fullName>
        </alternativeName>
    </domain>
    <domain>
        <recommendedName>
            <fullName evidence="3">Phosphopantothenate--cysteine ligase</fullName>
            <ecNumber evidence="3">6.3.2.5</ecNumber>
        </recommendedName>
        <alternativeName>
            <fullName evidence="3">CoaB</fullName>
        </alternativeName>
        <alternativeName>
            <fullName evidence="3">Phosphopantothenoylcysteine synthetase</fullName>
            <shortName evidence="3">PPC synthetase</shortName>
            <shortName evidence="3">PPC-S</shortName>
        </alternativeName>
    </domain>
</protein>
<gene>
    <name evidence="3" type="primary">coaBC</name>
    <name evidence="7" type="ordered locus">Fisuc_0747</name>
</gene>
<dbReference type="EC" id="6.3.2.5" evidence="3"/>
<evidence type="ECO:0000313" key="8">
    <source>
        <dbReference type="Proteomes" id="UP000001497"/>
    </source>
</evidence>